<dbReference type="PANTHER" id="PTHR37423">
    <property type="entry name" value="SOLUBLE LYTIC MUREIN TRANSGLYCOSYLASE-RELATED"/>
    <property type="match status" value="1"/>
</dbReference>
<evidence type="ECO:0000313" key="5">
    <source>
        <dbReference type="Proteomes" id="UP000647339"/>
    </source>
</evidence>
<proteinExistence type="inferred from homology"/>
<protein>
    <submittedName>
        <fullName evidence="4">Murein transglycosylase</fullName>
    </submittedName>
</protein>
<dbReference type="EMBL" id="BMIU01000009">
    <property type="protein sequence ID" value="GGF32378.1"/>
    <property type="molecule type" value="Genomic_DNA"/>
</dbReference>
<comment type="caution">
    <text evidence="4">The sequence shown here is derived from an EMBL/GenBank/DDBJ whole genome shotgun (WGS) entry which is preliminary data.</text>
</comment>
<organism evidence="4 5">
    <name type="scientific">Echinicola rosea</name>
    <dbReference type="NCBI Taxonomy" id="1807691"/>
    <lineage>
        <taxon>Bacteria</taxon>
        <taxon>Pseudomonadati</taxon>
        <taxon>Bacteroidota</taxon>
        <taxon>Cytophagia</taxon>
        <taxon>Cytophagales</taxon>
        <taxon>Cyclobacteriaceae</taxon>
        <taxon>Echinicola</taxon>
    </lineage>
</organism>
<feature type="domain" description="Transglycosylase SLT" evidence="3">
    <location>
        <begin position="120"/>
        <end position="224"/>
    </location>
</feature>
<keyword evidence="5" id="KW-1185">Reference proteome</keyword>
<dbReference type="InterPro" id="IPR008258">
    <property type="entry name" value="Transglycosylase_SLT_dom_1"/>
</dbReference>
<dbReference type="PANTHER" id="PTHR37423:SF2">
    <property type="entry name" value="MEMBRANE-BOUND LYTIC MUREIN TRANSGLYCOSYLASE C"/>
    <property type="match status" value="1"/>
</dbReference>
<evidence type="ECO:0000256" key="2">
    <source>
        <dbReference type="SAM" id="MobiDB-lite"/>
    </source>
</evidence>
<accession>A0ABQ1V128</accession>
<dbReference type="Gene3D" id="1.10.530.10">
    <property type="match status" value="1"/>
</dbReference>
<evidence type="ECO:0000256" key="1">
    <source>
        <dbReference type="ARBA" id="ARBA00007734"/>
    </source>
</evidence>
<comment type="similarity">
    <text evidence="1">Belongs to the transglycosylase Slt family.</text>
</comment>
<gene>
    <name evidence="4" type="ORF">GCM10011339_20680</name>
</gene>
<dbReference type="SUPFAM" id="SSF53955">
    <property type="entry name" value="Lysozyme-like"/>
    <property type="match status" value="1"/>
</dbReference>
<evidence type="ECO:0000259" key="3">
    <source>
        <dbReference type="Pfam" id="PF01464"/>
    </source>
</evidence>
<dbReference type="InterPro" id="IPR023346">
    <property type="entry name" value="Lysozyme-like_dom_sf"/>
</dbReference>
<dbReference type="CDD" id="cd16894">
    <property type="entry name" value="MltD-like"/>
    <property type="match status" value="1"/>
</dbReference>
<reference evidence="5" key="1">
    <citation type="journal article" date="2019" name="Int. J. Syst. Evol. Microbiol.">
        <title>The Global Catalogue of Microorganisms (GCM) 10K type strain sequencing project: providing services to taxonomists for standard genome sequencing and annotation.</title>
        <authorList>
            <consortium name="The Broad Institute Genomics Platform"/>
            <consortium name="The Broad Institute Genome Sequencing Center for Infectious Disease"/>
            <person name="Wu L."/>
            <person name="Ma J."/>
        </authorList>
    </citation>
    <scope>NUCLEOTIDE SEQUENCE [LARGE SCALE GENOMIC DNA]</scope>
    <source>
        <strain evidence="5">CGMCC 1.15407</strain>
    </source>
</reference>
<feature type="region of interest" description="Disordered" evidence="2">
    <location>
        <begin position="30"/>
        <end position="58"/>
    </location>
</feature>
<sequence>MKNIHAIILYGLVAVLFVLFFLNQNGSASGQEGASSQDRPRGFFQRSVSSSQGEDEKEPRVKLFDLPEKLAFAGERVPLDRMDIKERFEREVYVNAFWESNMLLMMKRSAKYLPTIEKILAEYNIPEDFKYVAMIESGLQNVVSPAGARGFWQFMEGTAKDYGLEVNREVDERYDFEKATHAACKYLQQSYAKFGKWTSVAASYNIGQTGLRRRMNDQQQPDYYELLLNKETGRYMFRVLAFKEIFEHPEKYGFHLEEEDYYHMPALKTLVIKNTQKDLAEWAIKNGTNYKQLKIYNPWLRTPKLTVRKGREYHIKLPAD</sequence>
<dbReference type="Proteomes" id="UP000647339">
    <property type="component" value="Unassembled WGS sequence"/>
</dbReference>
<dbReference type="RefSeq" id="WP_137401410.1">
    <property type="nucleotide sequence ID" value="NZ_BMIU01000009.1"/>
</dbReference>
<evidence type="ECO:0000313" key="4">
    <source>
        <dbReference type="EMBL" id="GGF32378.1"/>
    </source>
</evidence>
<name>A0ABQ1V128_9BACT</name>
<dbReference type="Pfam" id="PF01464">
    <property type="entry name" value="SLT"/>
    <property type="match status" value="1"/>
</dbReference>